<accession>A0ABM7EYJ3</accession>
<dbReference type="InterPro" id="IPR003825">
    <property type="entry name" value="Colicin-V_CvpA"/>
</dbReference>
<feature type="transmembrane region" description="Helical" evidence="5">
    <location>
        <begin position="23"/>
        <end position="42"/>
    </location>
</feature>
<protein>
    <recommendedName>
        <fullName evidence="8">Colicin V production protein</fullName>
    </recommendedName>
</protein>
<evidence type="ECO:0000256" key="2">
    <source>
        <dbReference type="ARBA" id="ARBA00022692"/>
    </source>
</evidence>
<feature type="transmembrane region" description="Helical" evidence="5">
    <location>
        <begin position="102"/>
        <end position="123"/>
    </location>
</feature>
<evidence type="ECO:0000313" key="6">
    <source>
        <dbReference type="EMBL" id="BAR92025.1"/>
    </source>
</evidence>
<dbReference type="EMBL" id="AP014609">
    <property type="protein sequence ID" value="BAR92025.1"/>
    <property type="molecule type" value="Genomic_DNA"/>
</dbReference>
<keyword evidence="7" id="KW-1185">Reference proteome</keyword>
<dbReference type="Pfam" id="PF02674">
    <property type="entry name" value="Colicin_V"/>
    <property type="match status" value="1"/>
</dbReference>
<keyword evidence="3 5" id="KW-1133">Transmembrane helix</keyword>
<feature type="transmembrane region" description="Helical" evidence="5">
    <location>
        <begin position="62"/>
        <end position="82"/>
    </location>
</feature>
<evidence type="ECO:0000256" key="1">
    <source>
        <dbReference type="ARBA" id="ARBA00004141"/>
    </source>
</evidence>
<gene>
    <name evidence="6" type="ORF">BPAY_276</name>
</gene>
<evidence type="ECO:0000313" key="7">
    <source>
        <dbReference type="Proteomes" id="UP000217805"/>
    </source>
</evidence>
<evidence type="ECO:0008006" key="8">
    <source>
        <dbReference type="Google" id="ProtNLM"/>
    </source>
</evidence>
<evidence type="ECO:0000256" key="5">
    <source>
        <dbReference type="SAM" id="Phobius"/>
    </source>
</evidence>
<organism evidence="6 7">
    <name type="scientific">Blattabacterium cuenoti BPAY</name>
    <dbReference type="NCBI Taxonomy" id="1457031"/>
    <lineage>
        <taxon>Bacteria</taxon>
        <taxon>Pseudomonadati</taxon>
        <taxon>Bacteroidota</taxon>
        <taxon>Flavobacteriia</taxon>
        <taxon>Flavobacteriales</taxon>
        <taxon>Blattabacteriaceae</taxon>
        <taxon>Blattabacterium</taxon>
    </lineage>
</organism>
<evidence type="ECO:0000256" key="4">
    <source>
        <dbReference type="ARBA" id="ARBA00023136"/>
    </source>
</evidence>
<comment type="subcellular location">
    <subcellularLocation>
        <location evidence="1">Membrane</location>
        <topology evidence="1">Multi-pass membrane protein</topology>
    </subcellularLocation>
</comment>
<proteinExistence type="predicted"/>
<reference evidence="6 7" key="1">
    <citation type="journal article" date="2015" name="Microbes Environ.">
        <title>An Efficient Strategy Developed for Next-Generation Sequencing of Endosymbiont Genomes Performed Using Crude DNA Isolated from Host Tissues: A Case Study of Blattabacterium cuenoti Inhabiting the Fat Bodies of Cockroaches.</title>
        <authorList>
            <person name="Kinjo Y."/>
            <person name="Saitoh S."/>
            <person name="Tokuda G."/>
        </authorList>
    </citation>
    <scope>NUCLEOTIDE SEQUENCE [LARGE SCALE GENOMIC DNA]</scope>
    <source>
        <strain evidence="6 7">BPAY</strain>
    </source>
</reference>
<keyword evidence="2 5" id="KW-0812">Transmembrane</keyword>
<name>A0ABM7EYJ3_9FLAO</name>
<sequence>MMLDIIIIIIILYGGYHGYQKGLISQLLMFMIFFMLIFKGFYVFDVVKKILTEVNIVSKKSYIFIIDSIIISLFSIIFIAFITKKIIEFIMIITWMKPIDRLGGGILGMIKYFFFLSICILFLKEANKKIDLFPYHFLQNSFEKEFQFLFYQKGSFFKKLKELYFKFYEL</sequence>
<keyword evidence="4 5" id="KW-0472">Membrane</keyword>
<dbReference type="Proteomes" id="UP000217805">
    <property type="component" value="Chromosome"/>
</dbReference>
<evidence type="ECO:0000256" key="3">
    <source>
        <dbReference type="ARBA" id="ARBA00022989"/>
    </source>
</evidence>